<evidence type="ECO:0000313" key="8">
    <source>
        <dbReference type="Proteomes" id="UP000823046"/>
    </source>
</evidence>
<evidence type="ECO:0000256" key="1">
    <source>
        <dbReference type="ARBA" id="ARBA00004496"/>
    </source>
</evidence>
<evidence type="ECO:0000256" key="2">
    <source>
        <dbReference type="ARBA" id="ARBA00022490"/>
    </source>
</evidence>
<comment type="caution">
    <text evidence="7">The sequence shown here is derived from an EMBL/GenBank/DDBJ whole genome shotgun (WGS) entry which is preliminary data.</text>
</comment>
<evidence type="ECO:0000256" key="4">
    <source>
        <dbReference type="ARBA" id="ARBA00022737"/>
    </source>
</evidence>
<proteinExistence type="predicted"/>
<dbReference type="InterPro" id="IPR001680">
    <property type="entry name" value="WD40_rpt"/>
</dbReference>
<feature type="repeat" description="WD" evidence="5">
    <location>
        <begin position="559"/>
        <end position="591"/>
    </location>
</feature>
<dbReference type="EMBL" id="JADAQX010000054">
    <property type="protein sequence ID" value="KAF8822435.1"/>
    <property type="molecule type" value="Genomic_DNA"/>
</dbReference>
<dbReference type="Pfam" id="PF00400">
    <property type="entry name" value="WD40"/>
    <property type="match status" value="1"/>
</dbReference>
<dbReference type="InterPro" id="IPR015943">
    <property type="entry name" value="WD40/YVTN_repeat-like_dom_sf"/>
</dbReference>
<protein>
    <submittedName>
        <fullName evidence="7">Cytoplasmic dynein intermediate chain</fullName>
    </submittedName>
</protein>
<comment type="subcellular location">
    <subcellularLocation>
        <location evidence="1">Cytoplasm</location>
    </subcellularLocation>
</comment>
<reference evidence="7 8" key="1">
    <citation type="journal article" date="2020" name="bioRxiv">
        <title>Metabolic contributions of an alphaproteobacterial endosymbiont in the apicomplexan Cardiosporidium cionae.</title>
        <authorList>
            <person name="Hunter E.S."/>
            <person name="Paight C.J."/>
            <person name="Lane C.E."/>
        </authorList>
    </citation>
    <scope>NUCLEOTIDE SEQUENCE [LARGE SCALE GENOMIC DNA]</scope>
    <source>
        <strain evidence="7">ESH_2018</strain>
    </source>
</reference>
<dbReference type="PANTHER" id="PTHR12442:SF22">
    <property type="entry name" value="CYTOPLASMIC DYNEIN 1 INTERMEDIATE CHAIN-RELATED"/>
    <property type="match status" value="1"/>
</dbReference>
<dbReference type="Gene3D" id="2.130.10.10">
    <property type="entry name" value="YVTN repeat-like/Quinoprotein amine dehydrogenase"/>
    <property type="match status" value="1"/>
</dbReference>
<dbReference type="PANTHER" id="PTHR12442">
    <property type="entry name" value="DYNEIN INTERMEDIATE CHAIN"/>
    <property type="match status" value="1"/>
</dbReference>
<evidence type="ECO:0000256" key="3">
    <source>
        <dbReference type="ARBA" id="ARBA00022574"/>
    </source>
</evidence>
<organism evidence="7 8">
    <name type="scientific">Cardiosporidium cionae</name>
    <dbReference type="NCBI Taxonomy" id="476202"/>
    <lineage>
        <taxon>Eukaryota</taxon>
        <taxon>Sar</taxon>
        <taxon>Alveolata</taxon>
        <taxon>Apicomplexa</taxon>
        <taxon>Aconoidasida</taxon>
        <taxon>Nephromycida</taxon>
        <taxon>Cardiosporidium</taxon>
    </lineage>
</organism>
<evidence type="ECO:0000256" key="6">
    <source>
        <dbReference type="SAM" id="MobiDB-lite"/>
    </source>
</evidence>
<dbReference type="SUPFAM" id="SSF50978">
    <property type="entry name" value="WD40 repeat-like"/>
    <property type="match status" value="1"/>
</dbReference>
<evidence type="ECO:0000313" key="7">
    <source>
        <dbReference type="EMBL" id="KAF8822435.1"/>
    </source>
</evidence>
<feature type="region of interest" description="Disordered" evidence="6">
    <location>
        <begin position="1"/>
        <end position="20"/>
    </location>
</feature>
<evidence type="ECO:0000256" key="5">
    <source>
        <dbReference type="PROSITE-ProRule" id="PRU00221"/>
    </source>
</evidence>
<dbReference type="SMART" id="SM00320">
    <property type="entry name" value="WD40"/>
    <property type="match status" value="3"/>
</dbReference>
<accession>A0ABQ7JEW7</accession>
<dbReference type="Proteomes" id="UP000823046">
    <property type="component" value="Unassembled WGS sequence"/>
</dbReference>
<name>A0ABQ7JEW7_9APIC</name>
<keyword evidence="2" id="KW-0963">Cytoplasm</keyword>
<gene>
    <name evidence="7" type="ORF">IE077_000596</name>
</gene>
<dbReference type="InterPro" id="IPR036322">
    <property type="entry name" value="WD40_repeat_dom_sf"/>
</dbReference>
<dbReference type="InterPro" id="IPR050687">
    <property type="entry name" value="Dynein_IC"/>
</dbReference>
<keyword evidence="3 5" id="KW-0853">WD repeat</keyword>
<feature type="compositionally biased region" description="Polar residues" evidence="6">
    <location>
        <begin position="1"/>
        <end position="10"/>
    </location>
</feature>
<dbReference type="PROSITE" id="PS50082">
    <property type="entry name" value="WD_REPEATS_2"/>
    <property type="match status" value="1"/>
</dbReference>
<keyword evidence="8" id="KW-1185">Reference proteome</keyword>
<sequence length="633" mass="70050">MDGSNPSSPSAGGILTPEERSALQLRLKERQKELEEKRKHLQTFNFETRGTVSTTDQAVHPQESAKAQDLLNEIRQKLDEVIVTPPENFPAEKRAAERHPAPVEPDLKLAFKIQKKGISEAVAVTCFDKSVQADAFISEETPTGVDESTFFSTEAISPPLRLRSSIVTISVEEVKEEDALHPLVISKPGMEGEVSTVKKKSQKGVPPIPTVELTDEEKEKILSSVKFGEFFERSTKLIERALGESDMFDLMADFSGTLGSETDQSDIQKLKSVQVYCDSKWSTGRPITDLRASTTFHDLFLTAYGQPETTSLIDPDGCVLVWNMAMPQRPEYIFTYQSAVCSALFNKFQPNIIIGGTFSGSIVIWDSRAKSKPVQRTALTPRGHMHPVIFSSLDVYSTEIVGTQNAHNLVSVDTDGRLCQWSLNMLVNPSETVSLKKRNKEVSCGCISFPDGETNTLMGGLEDGSLFEAHIHGSKVGIMELYESHHSLITGLHFHPHGEGNVDFTGSHAKPLYSFENLEDYIYDVKWHPIHPAVFVCASGEGQINVWNLLQDWEADSFATHAGSAVNKVAWSADGRRLLSGERSGKVTLWNAAAEIIQPRFEDWERFETKISNAKHGPVGPYSIPQEGMKALG</sequence>
<keyword evidence="4" id="KW-0677">Repeat</keyword>